<protein>
    <submittedName>
        <fullName evidence="2">Uncharacterized protein</fullName>
    </submittedName>
</protein>
<reference evidence="3" key="1">
    <citation type="journal article" date="2019" name="Int. J. Syst. Evol. Microbiol.">
        <title>The Global Catalogue of Microorganisms (GCM) 10K type strain sequencing project: providing services to taxonomists for standard genome sequencing and annotation.</title>
        <authorList>
            <consortium name="The Broad Institute Genomics Platform"/>
            <consortium name="The Broad Institute Genome Sequencing Center for Infectious Disease"/>
            <person name="Wu L."/>
            <person name="Ma J."/>
        </authorList>
    </citation>
    <scope>NUCLEOTIDE SEQUENCE [LARGE SCALE GENOMIC DNA]</scope>
    <source>
        <strain evidence="3">KCTC 62575</strain>
    </source>
</reference>
<evidence type="ECO:0000313" key="3">
    <source>
        <dbReference type="Proteomes" id="UP001595455"/>
    </source>
</evidence>
<gene>
    <name evidence="2" type="ORF">ACFODO_20495</name>
</gene>
<comment type="caution">
    <text evidence="2">The sequence shown here is derived from an EMBL/GenBank/DDBJ whole genome shotgun (WGS) entry which is preliminary data.</text>
</comment>
<sequence>MEWTLFFFEILLVVNGFVFINFEVWSLELVMGLTNKQRVQRKKKPRTCAFSSHVSLSTARSYFVSNGVVYYDDHYSYGLKKAHMTLEQFLGNPSILTNAEFKQLDGKVA</sequence>
<evidence type="ECO:0000313" key="2">
    <source>
        <dbReference type="EMBL" id="MFC2997577.1"/>
    </source>
</evidence>
<dbReference type="Proteomes" id="UP001595455">
    <property type="component" value="Unassembled WGS sequence"/>
</dbReference>
<dbReference type="EMBL" id="JBHRSF010000150">
    <property type="protein sequence ID" value="MFC2997577.1"/>
    <property type="molecule type" value="Genomic_DNA"/>
</dbReference>
<keyword evidence="3" id="KW-1185">Reference proteome</keyword>
<evidence type="ECO:0000256" key="1">
    <source>
        <dbReference type="SAM" id="Phobius"/>
    </source>
</evidence>
<proteinExistence type="predicted"/>
<name>A0ABV7BIZ1_9GAMM</name>
<keyword evidence="1" id="KW-0472">Membrane</keyword>
<accession>A0ABV7BIZ1</accession>
<keyword evidence="1" id="KW-1133">Transmembrane helix</keyword>
<organism evidence="2 3">
    <name type="scientific">Acinetobacter sichuanensis</name>
    <dbReference type="NCBI Taxonomy" id="2136183"/>
    <lineage>
        <taxon>Bacteria</taxon>
        <taxon>Pseudomonadati</taxon>
        <taxon>Pseudomonadota</taxon>
        <taxon>Gammaproteobacteria</taxon>
        <taxon>Moraxellales</taxon>
        <taxon>Moraxellaceae</taxon>
        <taxon>Acinetobacter</taxon>
    </lineage>
</organism>
<keyword evidence="1" id="KW-0812">Transmembrane</keyword>
<dbReference type="RefSeq" id="WP_378228112.1">
    <property type="nucleotide sequence ID" value="NZ_JBHRSF010000150.1"/>
</dbReference>
<feature type="transmembrane region" description="Helical" evidence="1">
    <location>
        <begin position="6"/>
        <end position="34"/>
    </location>
</feature>